<evidence type="ECO:0000256" key="2">
    <source>
        <dbReference type="ARBA" id="ARBA00004804"/>
    </source>
</evidence>
<evidence type="ECO:0000256" key="14">
    <source>
        <dbReference type="SAM" id="MobiDB-lite"/>
    </source>
</evidence>
<feature type="domain" description="Uroporphyrinogen decarboxylase (URO-D)" evidence="16">
    <location>
        <begin position="380"/>
        <end position="396"/>
    </location>
</feature>
<comment type="function">
    <text evidence="11">Catalyzes the sequential decarboxylation of the four acetate side chains of uroporphyrinogen to form coproporphyrinogen and participates in the fifth step in the heme biosynthetic pathway. Isomer I or isomer III of uroporphyrinogen may serve as substrate, but only coproporphyrinogen III can ultimately be converted to heme. In vitro also decarboxylates pentacarboxylate porphyrinogen I.</text>
</comment>
<evidence type="ECO:0000256" key="10">
    <source>
        <dbReference type="ARBA" id="ARBA00023244"/>
    </source>
</evidence>
<feature type="compositionally biased region" description="Low complexity" evidence="14">
    <location>
        <begin position="586"/>
        <end position="597"/>
    </location>
</feature>
<feature type="transmembrane region" description="Helical" evidence="15">
    <location>
        <begin position="53"/>
        <end position="70"/>
    </location>
</feature>
<feature type="region of interest" description="Disordered" evidence="14">
    <location>
        <begin position="580"/>
        <end position="600"/>
    </location>
</feature>
<dbReference type="EMBL" id="CAJNNW010007960">
    <property type="protein sequence ID" value="CAE8649631.1"/>
    <property type="molecule type" value="Genomic_DNA"/>
</dbReference>
<feature type="transmembrane region" description="Helical" evidence="15">
    <location>
        <begin position="149"/>
        <end position="168"/>
    </location>
</feature>
<keyword evidence="10" id="KW-0627">Porphyrin biosynthesis</keyword>
<evidence type="ECO:0000256" key="6">
    <source>
        <dbReference type="ARBA" id="ARBA00014308"/>
    </source>
</evidence>
<evidence type="ECO:0000256" key="12">
    <source>
        <dbReference type="ARBA" id="ARBA00047341"/>
    </source>
</evidence>
<evidence type="ECO:0000256" key="15">
    <source>
        <dbReference type="SAM" id="Phobius"/>
    </source>
</evidence>
<proteinExistence type="inferred from homology"/>
<dbReference type="PANTHER" id="PTHR21091">
    <property type="entry name" value="METHYLTETRAHYDROFOLATE:HOMOCYSTEINE METHYLTRANSFERASE RELATED"/>
    <property type="match status" value="1"/>
</dbReference>
<dbReference type="InterPro" id="IPR006361">
    <property type="entry name" value="Uroporphyrinogen_deCO2ase_HemE"/>
</dbReference>
<keyword evidence="15" id="KW-0472">Membrane</keyword>
<dbReference type="GO" id="GO:0006782">
    <property type="term" value="P:protoporphyrinogen IX biosynthetic process"/>
    <property type="evidence" value="ECO:0007669"/>
    <property type="project" value="UniProtKB-UniPathway"/>
</dbReference>
<evidence type="ECO:0000256" key="9">
    <source>
        <dbReference type="ARBA" id="ARBA00023239"/>
    </source>
</evidence>
<comment type="catalytic activity">
    <reaction evidence="13">
        <text>uroporphyrinogen III + 4 H(+) = coproporphyrinogen III + 4 CO2</text>
        <dbReference type="Rhea" id="RHEA:19865"/>
        <dbReference type="ChEBI" id="CHEBI:15378"/>
        <dbReference type="ChEBI" id="CHEBI:16526"/>
        <dbReference type="ChEBI" id="CHEBI:57308"/>
        <dbReference type="ChEBI" id="CHEBI:57309"/>
        <dbReference type="EC" id="4.1.1.37"/>
    </reaction>
    <physiologicalReaction direction="left-to-right" evidence="13">
        <dbReference type="Rhea" id="RHEA:19866"/>
    </physiologicalReaction>
</comment>
<evidence type="ECO:0000256" key="3">
    <source>
        <dbReference type="ARBA" id="ARBA00009935"/>
    </source>
</evidence>
<keyword evidence="7" id="KW-0963">Cytoplasm</keyword>
<dbReference type="FunFam" id="3.20.20.210:FF:000008">
    <property type="entry name" value="Uroporphyrinogen decarboxylase"/>
    <property type="match status" value="1"/>
</dbReference>
<keyword evidence="15" id="KW-1133">Transmembrane helix</keyword>
<dbReference type="PROSITE" id="PS00907">
    <property type="entry name" value="UROD_2"/>
    <property type="match status" value="1"/>
</dbReference>
<dbReference type="InterPro" id="IPR000257">
    <property type="entry name" value="Uroporphyrinogen_deCOase"/>
</dbReference>
<dbReference type="EC" id="4.1.1.37" evidence="5"/>
<dbReference type="GO" id="GO:0005829">
    <property type="term" value="C:cytosol"/>
    <property type="evidence" value="ECO:0007669"/>
    <property type="project" value="UniProtKB-SubCell"/>
</dbReference>
<accession>A0A813IG89</accession>
<comment type="subunit">
    <text evidence="4">Homodimer.</text>
</comment>
<keyword evidence="9" id="KW-0456">Lyase</keyword>
<keyword evidence="8" id="KW-0210">Decarboxylase</keyword>
<feature type="transmembrane region" description="Helical" evidence="15">
    <location>
        <begin position="12"/>
        <end position="33"/>
    </location>
</feature>
<dbReference type="Proteomes" id="UP000626109">
    <property type="component" value="Unassembled WGS sequence"/>
</dbReference>
<reference evidence="17" key="1">
    <citation type="submission" date="2021-02" db="EMBL/GenBank/DDBJ databases">
        <authorList>
            <person name="Dougan E. K."/>
            <person name="Rhodes N."/>
            <person name="Thang M."/>
            <person name="Chan C."/>
        </authorList>
    </citation>
    <scope>NUCLEOTIDE SEQUENCE</scope>
</reference>
<comment type="caution">
    <text evidence="17">The sequence shown here is derived from an EMBL/GenBank/DDBJ whole genome shotgun (WGS) entry which is preliminary data.</text>
</comment>
<comment type="pathway">
    <text evidence="2">Porphyrin-containing compound metabolism; protoporphyrin-IX biosynthesis; coproporphyrinogen-III from 5-aminolevulinate: step 4/4.</text>
</comment>
<evidence type="ECO:0000313" key="18">
    <source>
        <dbReference type="Proteomes" id="UP000626109"/>
    </source>
</evidence>
<dbReference type="UniPathway" id="UPA00251">
    <property type="reaction ID" value="UER00321"/>
</dbReference>
<evidence type="ECO:0000256" key="4">
    <source>
        <dbReference type="ARBA" id="ARBA00011738"/>
    </source>
</evidence>
<evidence type="ECO:0000259" key="16">
    <source>
        <dbReference type="PROSITE" id="PS00907"/>
    </source>
</evidence>
<dbReference type="CDD" id="cd00717">
    <property type="entry name" value="URO-D"/>
    <property type="match status" value="1"/>
</dbReference>
<evidence type="ECO:0000256" key="8">
    <source>
        <dbReference type="ARBA" id="ARBA00022793"/>
    </source>
</evidence>
<evidence type="ECO:0000313" key="17">
    <source>
        <dbReference type="EMBL" id="CAE8649631.1"/>
    </source>
</evidence>
<dbReference type="AlphaFoldDB" id="A0A813IG89"/>
<dbReference type="Pfam" id="PF01208">
    <property type="entry name" value="URO-D"/>
    <property type="match status" value="1"/>
</dbReference>
<evidence type="ECO:0000256" key="1">
    <source>
        <dbReference type="ARBA" id="ARBA00004514"/>
    </source>
</evidence>
<evidence type="ECO:0000256" key="11">
    <source>
        <dbReference type="ARBA" id="ARBA00045708"/>
    </source>
</evidence>
<comment type="subcellular location">
    <subcellularLocation>
        <location evidence="1">Cytoplasm</location>
        <location evidence="1">Cytosol</location>
    </subcellularLocation>
</comment>
<dbReference type="GO" id="GO:0004853">
    <property type="term" value="F:uroporphyrinogen decarboxylase activity"/>
    <property type="evidence" value="ECO:0007669"/>
    <property type="project" value="UniProtKB-EC"/>
</dbReference>
<keyword evidence="15" id="KW-0812">Transmembrane</keyword>
<comment type="similarity">
    <text evidence="3">Belongs to the uroporphyrinogen decarboxylase family.</text>
</comment>
<evidence type="ECO:0000256" key="7">
    <source>
        <dbReference type="ARBA" id="ARBA00022490"/>
    </source>
</evidence>
<dbReference type="NCBIfam" id="TIGR01464">
    <property type="entry name" value="hemE"/>
    <property type="match status" value="1"/>
</dbReference>
<dbReference type="PANTHER" id="PTHR21091:SF169">
    <property type="entry name" value="UROPORPHYRINOGEN DECARBOXYLASE"/>
    <property type="match status" value="1"/>
</dbReference>
<evidence type="ECO:0000256" key="5">
    <source>
        <dbReference type="ARBA" id="ARBA00012288"/>
    </source>
</evidence>
<protein>
    <recommendedName>
        <fullName evidence="6">Uroporphyrinogen decarboxylase</fullName>
        <ecNumber evidence="5">4.1.1.37</ecNumber>
    </recommendedName>
</protein>
<organism evidence="17 18">
    <name type="scientific">Polarella glacialis</name>
    <name type="common">Dinoflagellate</name>
    <dbReference type="NCBI Taxonomy" id="89957"/>
    <lineage>
        <taxon>Eukaryota</taxon>
        <taxon>Sar</taxon>
        <taxon>Alveolata</taxon>
        <taxon>Dinophyceae</taxon>
        <taxon>Suessiales</taxon>
        <taxon>Suessiaceae</taxon>
        <taxon>Polarella</taxon>
    </lineage>
</organism>
<dbReference type="SUPFAM" id="SSF51726">
    <property type="entry name" value="UROD/MetE-like"/>
    <property type="match status" value="1"/>
</dbReference>
<evidence type="ECO:0000256" key="13">
    <source>
        <dbReference type="ARBA" id="ARBA00048411"/>
    </source>
</evidence>
<sequence>MQPLSPSTSSSSSSFAAAVAIASYIPAMFGTFFRGITHKAGDHEDHGAHSGNFVAGMICLMYALIVGMGYPNGSPPHQTSAAEVEQRSSERSENYLIMWLEQVALAGGVPSTAFAGPSVAGPARSLRLVVPQGLAAGASIPSTNDAGSAGAASFAVAALSAAVSFAAVRRRHRRRRAGAGAGSGAQQQRQAAVCRAAAGSWPVDSITDPAKVVQPPEDLASWRKQAWVKLQEGGDKPWPAPANDRLLRAARGEKVDRAPKWIMRQAGRYLPEYLEFVSRTDFFTVCKTPAYACEVTLQPIRRYPSLDSMIIFSDILVIPVAMGMPCRMEPKVGPTFDFAINTPEDLEKLNLRPDVHETLSYVFDAIFWTRQQSKNQIPVIGFSGAPWTLMGYMIEGGAVRSFERAKKWLYLYPEASRKLLTALRDIIVEYLVGQYDSGAPLLTVFDTNCGELPPRMYEEFMVQDLKYIASEVKKRRPHALLTIFPKDGEMGAFEDSAFDVVGVSWTQSPAEARRQCPTKTLQGNLDPTLIYADPAQIKERTRQMVKEFGVDKYIANLGHGMLPTHPVEGPAAFMEGVDSISREDAPSPSSASAPAAPMAQGRPEDMVTIHLQDATSVSVPLGKAGVRSLQTALAGFISLFKEKMACEKPAARRWESLDFSYSHGDLVIEAFANPNAFATIFVVSLVTQLILNTAAKQPCKTDVLATAFLLPLGPTSGNHSLLKGDDVAALVRFCGVS</sequence>
<name>A0A813IG89_POLGL</name>
<dbReference type="Gene3D" id="3.20.20.210">
    <property type="match status" value="1"/>
</dbReference>
<gene>
    <name evidence="17" type="ORF">PGLA2088_LOCUS7597</name>
</gene>
<dbReference type="InterPro" id="IPR038071">
    <property type="entry name" value="UROD/MetE-like_sf"/>
</dbReference>
<comment type="catalytic activity">
    <reaction evidence="12">
        <text>uroporphyrinogen I + 4 H(+) = coproporphyrinogen I + 4 CO2</text>
        <dbReference type="Rhea" id="RHEA:31239"/>
        <dbReference type="ChEBI" id="CHEBI:15378"/>
        <dbReference type="ChEBI" id="CHEBI:16526"/>
        <dbReference type="ChEBI" id="CHEBI:62626"/>
        <dbReference type="ChEBI" id="CHEBI:62631"/>
    </reaction>
    <physiologicalReaction direction="left-to-right" evidence="12">
        <dbReference type="Rhea" id="RHEA:31240"/>
    </physiologicalReaction>
</comment>